<dbReference type="EMBL" id="QYTW02000001">
    <property type="protein sequence ID" value="RST61712.1"/>
    <property type="molecule type" value="Genomic_DNA"/>
</dbReference>
<organism evidence="2 3">
    <name type="scientific">Siminovitchia terrae</name>
    <name type="common">Bacillus terrae</name>
    <dbReference type="NCBI Taxonomy" id="1914933"/>
    <lineage>
        <taxon>Bacteria</taxon>
        <taxon>Bacillati</taxon>
        <taxon>Bacillota</taxon>
        <taxon>Bacilli</taxon>
        <taxon>Bacillales</taxon>
        <taxon>Bacillaceae</taxon>
        <taxon>Siminovitchia</taxon>
    </lineage>
</organism>
<dbReference type="Proteomes" id="UP000287296">
    <property type="component" value="Unassembled WGS sequence"/>
</dbReference>
<comment type="caution">
    <text evidence="2">The sequence shown here is derived from an EMBL/GenBank/DDBJ whole genome shotgun (WGS) entry which is preliminary data.</text>
</comment>
<dbReference type="AlphaFoldDB" id="A0A429XED6"/>
<dbReference type="OrthoDB" id="1655841at2"/>
<name>A0A429XED6_SIMTE</name>
<dbReference type="Proteomes" id="UP000680670">
    <property type="component" value="Unassembled WGS sequence"/>
</dbReference>
<evidence type="ECO:0000313" key="4">
    <source>
        <dbReference type="Proteomes" id="UP000680670"/>
    </source>
</evidence>
<proteinExistence type="predicted"/>
<sequence length="70" mass="8392">MKEKEDQINIKIPYELKAHYYNICRSRHINPSALIRKWIAQFVESGDTTVTFQTFSNSTRVELAKYRRKK</sequence>
<reference evidence="2 3" key="1">
    <citation type="submission" date="2018-12" db="EMBL/GenBank/DDBJ databases">
        <authorList>
            <person name="Sun L."/>
            <person name="Chen Z."/>
        </authorList>
    </citation>
    <scope>NUCLEOTIDE SEQUENCE [LARGE SCALE GENOMIC DNA]</scope>
    <source>
        <strain evidence="2 3">LMG 29736</strain>
    </source>
</reference>
<reference evidence="1 4" key="2">
    <citation type="submission" date="2021-03" db="EMBL/GenBank/DDBJ databases">
        <title>Antimicrobial resistance genes in bacteria isolated from Japanese honey, and their potential for conferring macrolide and lincosamide resistance in the American foulbrood pathogen Paenibacillus larvae.</title>
        <authorList>
            <person name="Okamoto M."/>
            <person name="Kumagai M."/>
            <person name="Kanamori H."/>
            <person name="Takamatsu D."/>
        </authorList>
    </citation>
    <scope>NUCLEOTIDE SEQUENCE [LARGE SCALE GENOMIC DNA]</scope>
    <source>
        <strain evidence="1 4">J6TS1</strain>
    </source>
</reference>
<evidence type="ECO:0000313" key="2">
    <source>
        <dbReference type="EMBL" id="RST61712.1"/>
    </source>
</evidence>
<dbReference type="EMBL" id="BORJ01000008">
    <property type="protein sequence ID" value="GIN97120.1"/>
    <property type="molecule type" value="Genomic_DNA"/>
</dbReference>
<evidence type="ECO:0000313" key="3">
    <source>
        <dbReference type="Proteomes" id="UP000287296"/>
    </source>
</evidence>
<accession>A0A429XED6</accession>
<keyword evidence="4" id="KW-1185">Reference proteome</keyword>
<gene>
    <name evidence="2" type="ORF">D5F11_002205</name>
    <name evidence="1" type="ORF">J6TS1_29900</name>
</gene>
<protein>
    <submittedName>
        <fullName evidence="2">Uncharacterized protein</fullName>
    </submittedName>
</protein>
<dbReference type="RefSeq" id="WP_120115696.1">
    <property type="nucleotide sequence ID" value="NZ_BORI01000013.1"/>
</dbReference>
<evidence type="ECO:0000313" key="1">
    <source>
        <dbReference type="EMBL" id="GIN97120.1"/>
    </source>
</evidence>